<dbReference type="Proteomes" id="UP000094329">
    <property type="component" value="Unassembled WGS sequence"/>
</dbReference>
<dbReference type="EMBL" id="MDTU01000001">
    <property type="protein sequence ID" value="ODN42920.1"/>
    <property type="molecule type" value="Genomic_DNA"/>
</dbReference>
<gene>
    <name evidence="1" type="ORF">BGC07_08280</name>
</gene>
<evidence type="ECO:0000313" key="1">
    <source>
        <dbReference type="EMBL" id="ODN42920.1"/>
    </source>
</evidence>
<name>A0ABX3A622_9GAMM</name>
<protein>
    <submittedName>
        <fullName evidence="1">Uncharacterized protein</fullName>
    </submittedName>
</protein>
<keyword evidence="2" id="KW-1185">Reference proteome</keyword>
<organism evidence="1 2">
    <name type="scientific">Piscirickettsia litoralis</name>
    <dbReference type="NCBI Taxonomy" id="1891921"/>
    <lineage>
        <taxon>Bacteria</taxon>
        <taxon>Pseudomonadati</taxon>
        <taxon>Pseudomonadota</taxon>
        <taxon>Gammaproteobacteria</taxon>
        <taxon>Thiotrichales</taxon>
        <taxon>Piscirickettsiaceae</taxon>
        <taxon>Piscirickettsia</taxon>
    </lineage>
</organism>
<proteinExistence type="predicted"/>
<evidence type="ECO:0000313" key="2">
    <source>
        <dbReference type="Proteomes" id="UP000094329"/>
    </source>
</evidence>
<comment type="caution">
    <text evidence="1">The sequence shown here is derived from an EMBL/GenBank/DDBJ whole genome shotgun (WGS) entry which is preliminary data.</text>
</comment>
<reference evidence="1 2" key="1">
    <citation type="submission" date="2016-08" db="EMBL/GenBank/DDBJ databases">
        <title>Draft genome sequence of Candidatus Piscirickettsia litoralis, from seawater.</title>
        <authorList>
            <person name="Wan X."/>
            <person name="Lee A.J."/>
            <person name="Hou S."/>
            <person name="Donachie S.P."/>
        </authorList>
    </citation>
    <scope>NUCLEOTIDE SEQUENCE [LARGE SCALE GENOMIC DNA]</scope>
    <source>
        <strain evidence="1 2">Y2</strain>
    </source>
</reference>
<dbReference type="RefSeq" id="WP_069312716.1">
    <property type="nucleotide sequence ID" value="NZ_MDTU01000001.1"/>
</dbReference>
<sequence length="114" mass="12606">MAEKQFAVTGYVVNLARNIQAVWQDAATKKASASIEVYGDDARLIVYFVDSVAELGRCAYLPEQKVAVSFVLMEQLPYYLKLLESEGVMACLNSEQPEQNGLFMSVDCSSRVNA</sequence>
<accession>A0ABX3A622</accession>